<dbReference type="GO" id="GO:0004843">
    <property type="term" value="F:cysteine-type deubiquitinase activity"/>
    <property type="evidence" value="ECO:0007669"/>
    <property type="project" value="UniProtKB-EC"/>
</dbReference>
<feature type="region of interest" description="Disordered" evidence="3">
    <location>
        <begin position="593"/>
        <end position="649"/>
    </location>
</feature>
<dbReference type="EMBL" id="UXSR01005582">
    <property type="protein sequence ID" value="VDD82826.1"/>
    <property type="molecule type" value="Genomic_DNA"/>
</dbReference>
<dbReference type="PROSITE" id="PS50235">
    <property type="entry name" value="USP_3"/>
    <property type="match status" value="1"/>
</dbReference>
<keyword evidence="6" id="KW-1185">Reference proteome</keyword>
<dbReference type="PROSITE" id="PS00972">
    <property type="entry name" value="USP_1"/>
    <property type="match status" value="1"/>
</dbReference>
<feature type="domain" description="USP" evidence="4">
    <location>
        <begin position="270"/>
        <end position="708"/>
    </location>
</feature>
<dbReference type="Gene3D" id="1.10.510.10">
    <property type="entry name" value="Transferase(Phosphotransferase) domain 1"/>
    <property type="match status" value="1"/>
</dbReference>
<dbReference type="InterPro" id="IPR038765">
    <property type="entry name" value="Papain-like_cys_pep_sf"/>
</dbReference>
<sequence>MNPSPLYRSRQYQNIDANKGGYSTVVPSRRLRASSVDPRRPIPLPPRRNVVTSQSVYTNPSLPRQQLYYPQLKPPLQPTHKSTPVRTSTKPQTLYTVYSTDRLLSTQNSHNNCSYGPARYRMAAERSSYGHEKEWLPRSSSVTKFSSSSFPVGETYGSRLSRDSRSHDQQSWSPKKFAYNDLPKHVSYLTLYDNGPSDAVAGSRTPTYHAQQRHSRPREDSPESRRRSQSSFYRSPSPTNANNISVASSYDQTSSDARVGHVLSSSAGLVGLSNLGNTCFMNSVLQCLSHTWELLRVCLDRTYQSELNVNSTMKGSLFVAYADLMRQMWTPSNSTTAAATPTTSSSSSSISAFPSYVTPQNFRAKIQRFAPRFMGYAQQDAQEFLRYLVQGLHEDVNRVTKRPPSEIPNYDEEDRMPDSKKAILYWNRYKRIDDSLIADIFLGQLMSTLECMSCGHKSTTFDPFWDLSLPIPRRTASHQSQAYKKLANDFATCLRETMDPLSTPEFSAMGAAFQSVGVLAYFMLTGVSPFLAETKALTLSNITQMKIDYPAHLFEHVTLPALDFIKSLIKRSPRARLSASQCSKHEWLQNQETFSSQSQVDHQPALSDESQKTLEGVEDEEDAATARSSSDESSTTTSSASSTSASPSRKRFALDALTDHADVADDLTALPHPPCVLEALPRHRHQHVRRRSVLCSISPGAREISPQD</sequence>
<evidence type="ECO:0000256" key="2">
    <source>
        <dbReference type="ARBA" id="ARBA00012759"/>
    </source>
</evidence>
<dbReference type="InterPro" id="IPR050185">
    <property type="entry name" value="Ub_carboxyl-term_hydrolase"/>
</dbReference>
<dbReference type="SUPFAM" id="SSF54001">
    <property type="entry name" value="Cysteine proteinases"/>
    <property type="match status" value="1"/>
</dbReference>
<feature type="compositionally biased region" description="Low complexity" evidence="3">
    <location>
        <begin position="625"/>
        <end position="646"/>
    </location>
</feature>
<dbReference type="OrthoDB" id="265306at2759"/>
<evidence type="ECO:0000259" key="4">
    <source>
        <dbReference type="PROSITE" id="PS50235"/>
    </source>
</evidence>
<name>A0A0R3UM67_MESCO</name>
<dbReference type="InterPro" id="IPR001394">
    <property type="entry name" value="Peptidase_C19_UCH"/>
</dbReference>
<dbReference type="InterPro" id="IPR018200">
    <property type="entry name" value="USP_CS"/>
</dbReference>
<dbReference type="Proteomes" id="UP000267029">
    <property type="component" value="Unassembled WGS sequence"/>
</dbReference>
<proteinExistence type="predicted"/>
<dbReference type="EC" id="3.4.19.12" evidence="2"/>
<organism evidence="5 6">
    <name type="scientific">Mesocestoides corti</name>
    <name type="common">Flatworm</name>
    <dbReference type="NCBI Taxonomy" id="53468"/>
    <lineage>
        <taxon>Eukaryota</taxon>
        <taxon>Metazoa</taxon>
        <taxon>Spiralia</taxon>
        <taxon>Lophotrochozoa</taxon>
        <taxon>Platyhelminthes</taxon>
        <taxon>Cestoda</taxon>
        <taxon>Eucestoda</taxon>
        <taxon>Cyclophyllidea</taxon>
        <taxon>Mesocestoididae</taxon>
        <taxon>Mesocestoides</taxon>
    </lineage>
</organism>
<dbReference type="SUPFAM" id="SSF56112">
    <property type="entry name" value="Protein kinase-like (PK-like)"/>
    <property type="match status" value="1"/>
</dbReference>
<evidence type="ECO:0000313" key="6">
    <source>
        <dbReference type="Proteomes" id="UP000267029"/>
    </source>
</evidence>
<dbReference type="PANTHER" id="PTHR21646">
    <property type="entry name" value="UBIQUITIN CARBOXYL-TERMINAL HYDROLASE"/>
    <property type="match status" value="1"/>
</dbReference>
<protein>
    <recommendedName>
        <fullName evidence="2">ubiquitinyl hydrolase 1</fullName>
        <ecNumber evidence="2">3.4.19.12</ecNumber>
    </recommendedName>
</protein>
<dbReference type="GO" id="GO:0016579">
    <property type="term" value="P:protein deubiquitination"/>
    <property type="evidence" value="ECO:0007669"/>
    <property type="project" value="InterPro"/>
</dbReference>
<accession>A0A0R3UM67</accession>
<dbReference type="Gene3D" id="3.90.70.10">
    <property type="entry name" value="Cysteine proteinases"/>
    <property type="match status" value="1"/>
</dbReference>
<comment type="catalytic activity">
    <reaction evidence="1">
        <text>Thiol-dependent hydrolysis of ester, thioester, amide, peptide and isopeptide bonds formed by the C-terminal Gly of ubiquitin (a 76-residue protein attached to proteins as an intracellular targeting signal).</text>
        <dbReference type="EC" id="3.4.19.12"/>
    </reaction>
</comment>
<dbReference type="PANTHER" id="PTHR21646:SF23">
    <property type="entry name" value="UBIQUITIN CARBOXYL-TERMINAL HYDROLASE USP2"/>
    <property type="match status" value="1"/>
</dbReference>
<feature type="region of interest" description="Disordered" evidence="3">
    <location>
        <begin position="142"/>
        <end position="172"/>
    </location>
</feature>
<evidence type="ECO:0000256" key="3">
    <source>
        <dbReference type="SAM" id="MobiDB-lite"/>
    </source>
</evidence>
<dbReference type="InterPro" id="IPR028889">
    <property type="entry name" value="USP"/>
</dbReference>
<feature type="compositionally biased region" description="Basic and acidic residues" evidence="3">
    <location>
        <begin position="217"/>
        <end position="226"/>
    </location>
</feature>
<dbReference type="STRING" id="53468.A0A0R3UM67"/>
<evidence type="ECO:0000313" key="5">
    <source>
        <dbReference type="EMBL" id="VDD82826.1"/>
    </source>
</evidence>
<reference evidence="5 6" key="1">
    <citation type="submission" date="2018-10" db="EMBL/GenBank/DDBJ databases">
        <authorList>
            <consortium name="Pathogen Informatics"/>
        </authorList>
    </citation>
    <scope>NUCLEOTIDE SEQUENCE [LARGE SCALE GENOMIC DNA]</scope>
</reference>
<feature type="region of interest" description="Disordered" evidence="3">
    <location>
        <begin position="199"/>
        <end position="245"/>
    </location>
</feature>
<evidence type="ECO:0000256" key="1">
    <source>
        <dbReference type="ARBA" id="ARBA00000707"/>
    </source>
</evidence>
<dbReference type="AlphaFoldDB" id="A0A0R3UM67"/>
<dbReference type="InterPro" id="IPR011009">
    <property type="entry name" value="Kinase-like_dom_sf"/>
</dbReference>
<dbReference type="Pfam" id="PF00443">
    <property type="entry name" value="UCH"/>
    <property type="match status" value="1"/>
</dbReference>
<gene>
    <name evidence="5" type="ORF">MCOS_LOCUS8829</name>
</gene>